<protein>
    <recommendedName>
        <fullName evidence="5">DNA 3'-5' helicase</fullName>
        <ecNumber evidence="5">5.6.2.4</ecNumber>
    </recommendedName>
</protein>
<comment type="similarity">
    <text evidence="1">Belongs to the helicase family. RecQ subfamily.</text>
</comment>
<evidence type="ECO:0000256" key="1">
    <source>
        <dbReference type="ARBA" id="ARBA00005446"/>
    </source>
</evidence>
<sequence>MSASHPFRSPTGASTLSVIVQKLVPQWPTGLKPFQHESILKILDQQQLLCITATGDGKSALFAIPILVHLELGRLPSQYPSLNVITRNQPVGLVVTPTKGLANKIVRELEQFRIKGFAYTHENVSEAKRAGRKLVEEITECSYQVICVDPEHLCDLEWWKILNSSKFRSNIVFACAEECHLINEWGLSFRPAFQNIGAIFTSRLPSHIARFALTATLQPGPPTSSVCNSLGFSGPSFHLVRRSNARPNTKIILHTLTSPISGTEFPQLLPILNDRRKTVIHAETIRLGYQIFLYLFKCLKHAQNPLERIRMYNSPASDRYNEETVALLNNDPRLQVIIATQAFTNGMHAKKLTDSISVKAATTQDASEQQGGRVGRDETTVGRRFILATPTELKQAKKVVEAFPDDLDLAAGFSTATLKSSDMDPAKAVFLTETRCRPPNGPNPVICVVRDMLSLTTPNHFSNRQITTFHSSPPPKNRNSKSKRGLTKKQAAKLTEALAVYEDALWLDESNGLAHSYFPKSAYLPKSLIATLVSEFSSIKNITDLQRILSSGNTEWLFGDHQN</sequence>
<accession>A0ABR2ZAV2</accession>
<dbReference type="InterPro" id="IPR027417">
    <property type="entry name" value="P-loop_NTPase"/>
</dbReference>
<dbReference type="PANTHER" id="PTHR13710:SF105">
    <property type="entry name" value="ATP-DEPENDENT DNA HELICASE Q1"/>
    <property type="match status" value="1"/>
</dbReference>
<dbReference type="InterPro" id="IPR014001">
    <property type="entry name" value="Helicase_ATP-bd"/>
</dbReference>
<dbReference type="PANTHER" id="PTHR13710">
    <property type="entry name" value="DNA HELICASE RECQ FAMILY MEMBER"/>
    <property type="match status" value="1"/>
</dbReference>
<organism evidence="8 9">
    <name type="scientific">Marasmius tenuissimus</name>
    <dbReference type="NCBI Taxonomy" id="585030"/>
    <lineage>
        <taxon>Eukaryota</taxon>
        <taxon>Fungi</taxon>
        <taxon>Dikarya</taxon>
        <taxon>Basidiomycota</taxon>
        <taxon>Agaricomycotina</taxon>
        <taxon>Agaricomycetes</taxon>
        <taxon>Agaricomycetidae</taxon>
        <taxon>Agaricales</taxon>
        <taxon>Marasmiineae</taxon>
        <taxon>Marasmiaceae</taxon>
        <taxon>Marasmius</taxon>
    </lineage>
</organism>
<name>A0ABR2ZAV2_9AGAR</name>
<keyword evidence="9" id="KW-1185">Reference proteome</keyword>
<feature type="compositionally biased region" description="Basic residues" evidence="6">
    <location>
        <begin position="478"/>
        <end position="488"/>
    </location>
</feature>
<dbReference type="Gene3D" id="3.40.50.300">
    <property type="entry name" value="P-loop containing nucleotide triphosphate hydrolases"/>
    <property type="match status" value="2"/>
</dbReference>
<evidence type="ECO:0000313" key="9">
    <source>
        <dbReference type="Proteomes" id="UP001437256"/>
    </source>
</evidence>
<proteinExistence type="inferred from homology"/>
<evidence type="ECO:0000256" key="6">
    <source>
        <dbReference type="SAM" id="MobiDB-lite"/>
    </source>
</evidence>
<feature type="region of interest" description="Disordered" evidence="6">
    <location>
        <begin position="463"/>
        <end position="488"/>
    </location>
</feature>
<dbReference type="Pfam" id="PF00270">
    <property type="entry name" value="DEAD"/>
    <property type="match status" value="1"/>
</dbReference>
<comment type="caution">
    <text evidence="8">The sequence shown here is derived from an EMBL/GenBank/DDBJ whole genome shotgun (WGS) entry which is preliminary data.</text>
</comment>
<dbReference type="SUPFAM" id="SSF52540">
    <property type="entry name" value="P-loop containing nucleoside triphosphate hydrolases"/>
    <property type="match status" value="2"/>
</dbReference>
<keyword evidence="2" id="KW-0238">DNA-binding</keyword>
<dbReference type="EC" id="5.6.2.4" evidence="5"/>
<dbReference type="InterPro" id="IPR011545">
    <property type="entry name" value="DEAD/DEAH_box_helicase_dom"/>
</dbReference>
<evidence type="ECO:0000256" key="2">
    <source>
        <dbReference type="ARBA" id="ARBA00023125"/>
    </source>
</evidence>
<keyword evidence="3" id="KW-0413">Isomerase</keyword>
<feature type="domain" description="Helicase ATP-binding" evidence="7">
    <location>
        <begin position="39"/>
        <end position="219"/>
    </location>
</feature>
<evidence type="ECO:0000256" key="4">
    <source>
        <dbReference type="ARBA" id="ARBA00034617"/>
    </source>
</evidence>
<dbReference type="SMART" id="SM00487">
    <property type="entry name" value="DEXDc"/>
    <property type="match status" value="1"/>
</dbReference>
<dbReference type="PROSITE" id="PS51192">
    <property type="entry name" value="HELICASE_ATP_BIND_1"/>
    <property type="match status" value="1"/>
</dbReference>
<reference evidence="8 9" key="1">
    <citation type="submission" date="2024-05" db="EMBL/GenBank/DDBJ databases">
        <title>A draft genome resource for the thread blight pathogen Marasmius tenuissimus strain MS-2.</title>
        <authorList>
            <person name="Yulfo-Soto G.E."/>
            <person name="Baruah I.K."/>
            <person name="Amoako-Attah I."/>
            <person name="Bukari Y."/>
            <person name="Meinhardt L.W."/>
            <person name="Bailey B.A."/>
            <person name="Cohen S.P."/>
        </authorList>
    </citation>
    <scope>NUCLEOTIDE SEQUENCE [LARGE SCALE GENOMIC DNA]</scope>
    <source>
        <strain evidence="8 9">MS-2</strain>
    </source>
</reference>
<evidence type="ECO:0000256" key="3">
    <source>
        <dbReference type="ARBA" id="ARBA00023235"/>
    </source>
</evidence>
<dbReference type="EMBL" id="JBBXMP010000321">
    <property type="protein sequence ID" value="KAL0058400.1"/>
    <property type="molecule type" value="Genomic_DNA"/>
</dbReference>
<comment type="catalytic activity">
    <reaction evidence="4">
        <text>Couples ATP hydrolysis with the unwinding of duplex DNA by translocating in the 3'-5' direction.</text>
        <dbReference type="EC" id="5.6.2.4"/>
    </reaction>
</comment>
<dbReference type="Proteomes" id="UP001437256">
    <property type="component" value="Unassembled WGS sequence"/>
</dbReference>
<evidence type="ECO:0000313" key="8">
    <source>
        <dbReference type="EMBL" id="KAL0058400.1"/>
    </source>
</evidence>
<evidence type="ECO:0000259" key="7">
    <source>
        <dbReference type="PROSITE" id="PS51192"/>
    </source>
</evidence>
<gene>
    <name evidence="8" type="ORF">AAF712_014923</name>
</gene>
<evidence type="ECO:0000256" key="5">
    <source>
        <dbReference type="ARBA" id="ARBA00034808"/>
    </source>
</evidence>